<proteinExistence type="predicted"/>
<sequence>MIRYLNMNTKLILIFAIILFQSCKTQQLQTKASLPKVENQLNGELDYSKGGIELVQWQKSGDEISLGSIDKTGVIHFNLPAYDIKALGRSHMEYHFESQLNMLRCKGKGDFDMMGQPLFKTPYEDVYSQLYPPMYIKKYGVNVAYVSPVSDEELLVKENFNKIIGDKYYWMYIDRGLDFKDTCIQETFQDTDFEIERSADIQFKEGWNFIKSSLVELQNYGENNEEIMPKKILFTQSSPESKDVKWYMVRIMDDEKILAAKKEYELQNK</sequence>
<organism evidence="1 2">
    <name type="scientific">Cyclobacterium qasimii M12-11B</name>
    <dbReference type="NCBI Taxonomy" id="641524"/>
    <lineage>
        <taxon>Bacteria</taxon>
        <taxon>Pseudomonadati</taxon>
        <taxon>Bacteroidota</taxon>
        <taxon>Cytophagia</taxon>
        <taxon>Cytophagales</taxon>
        <taxon>Cyclobacteriaceae</taxon>
        <taxon>Cyclobacterium</taxon>
    </lineage>
</organism>
<accession>S7V711</accession>
<dbReference type="PROSITE" id="PS51257">
    <property type="entry name" value="PROKAR_LIPOPROTEIN"/>
    <property type="match status" value="1"/>
</dbReference>
<dbReference type="AlphaFoldDB" id="S7V711"/>
<name>S7V711_9BACT</name>
<evidence type="ECO:0000313" key="1">
    <source>
        <dbReference type="EMBL" id="EPR65696.1"/>
    </source>
</evidence>
<evidence type="ECO:0008006" key="3">
    <source>
        <dbReference type="Google" id="ProtNLM"/>
    </source>
</evidence>
<reference evidence="1 2" key="1">
    <citation type="journal article" date="2013" name="Genome Announc.">
        <title>Draft Genome Sequence of Cyclobacterium qasimii Strain M12-11BT, Isolated from Arctic Marine Sediment.</title>
        <authorList>
            <person name="Shivaji S."/>
            <person name="Ara S."/>
            <person name="Singh A."/>
            <person name="Kumar Pinnaka A."/>
        </authorList>
    </citation>
    <scope>NUCLEOTIDE SEQUENCE [LARGE SCALE GENOMIC DNA]</scope>
    <source>
        <strain evidence="1 2">M12-11B</strain>
    </source>
</reference>
<protein>
    <recommendedName>
        <fullName evidence="3">Lipoprotein</fullName>
    </recommendedName>
</protein>
<gene>
    <name evidence="1" type="ORF">ADICYQ_5331</name>
</gene>
<dbReference type="Proteomes" id="UP000014974">
    <property type="component" value="Unassembled WGS sequence"/>
</dbReference>
<dbReference type="EMBL" id="ATNM01000188">
    <property type="protein sequence ID" value="EPR65696.1"/>
    <property type="molecule type" value="Genomic_DNA"/>
</dbReference>
<comment type="caution">
    <text evidence="1">The sequence shown here is derived from an EMBL/GenBank/DDBJ whole genome shotgun (WGS) entry which is preliminary data.</text>
</comment>
<evidence type="ECO:0000313" key="2">
    <source>
        <dbReference type="Proteomes" id="UP000014974"/>
    </source>
</evidence>